<keyword evidence="6" id="KW-0175">Coiled coil</keyword>
<feature type="coiled-coil region" evidence="6">
    <location>
        <begin position="388"/>
        <end position="422"/>
    </location>
</feature>
<feature type="transmembrane region" description="Helical" evidence="8">
    <location>
        <begin position="330"/>
        <end position="353"/>
    </location>
</feature>
<keyword evidence="2" id="KW-1003">Cell membrane</keyword>
<protein>
    <submittedName>
        <fullName evidence="12">Methyl-accepting chemotaxis sensory transducer with Cache sensor</fullName>
    </submittedName>
</protein>
<dbReference type="PROSITE" id="PS50885">
    <property type="entry name" value="HAMP"/>
    <property type="match status" value="1"/>
</dbReference>
<dbReference type="InterPro" id="IPR000727">
    <property type="entry name" value="T_SNARE_dom"/>
</dbReference>
<feature type="domain" description="HAMP" evidence="11">
    <location>
        <begin position="351"/>
        <end position="404"/>
    </location>
</feature>
<dbReference type="SUPFAM" id="SSF58104">
    <property type="entry name" value="Methyl-accepting chemotaxis protein (MCP) signaling domain"/>
    <property type="match status" value="1"/>
</dbReference>
<dbReference type="Gene3D" id="3.30.450.20">
    <property type="entry name" value="PAS domain"/>
    <property type="match status" value="2"/>
</dbReference>
<evidence type="ECO:0000256" key="8">
    <source>
        <dbReference type="SAM" id="Phobius"/>
    </source>
</evidence>
<evidence type="ECO:0000256" key="2">
    <source>
        <dbReference type="ARBA" id="ARBA00022519"/>
    </source>
</evidence>
<feature type="region of interest" description="Disordered" evidence="7">
    <location>
        <begin position="659"/>
        <end position="678"/>
    </location>
</feature>
<keyword evidence="8" id="KW-0472">Membrane</keyword>
<accession>A0A3D9HHZ4</accession>
<dbReference type="InterPro" id="IPR004089">
    <property type="entry name" value="MCPsignal_dom"/>
</dbReference>
<reference evidence="12 13" key="1">
    <citation type="submission" date="2018-07" db="EMBL/GenBank/DDBJ databases">
        <title>Genomic Encyclopedia of Type Strains, Phase III (KMG-III): the genomes of soil and plant-associated and newly described type strains.</title>
        <authorList>
            <person name="Whitman W."/>
        </authorList>
    </citation>
    <scope>NUCLEOTIDE SEQUENCE [LARGE SCALE GENOMIC DNA]</scope>
    <source>
        <strain evidence="12 13">CECT 8488</strain>
    </source>
</reference>
<dbReference type="Pfam" id="PF00015">
    <property type="entry name" value="MCPsignal"/>
    <property type="match status" value="1"/>
</dbReference>
<evidence type="ECO:0000259" key="11">
    <source>
        <dbReference type="PROSITE" id="PS50885"/>
    </source>
</evidence>
<comment type="subcellular location">
    <subcellularLocation>
        <location evidence="1">Cell inner membrane</location>
        <topology evidence="1">Multi-pass membrane protein</topology>
    </subcellularLocation>
</comment>
<dbReference type="PANTHER" id="PTHR32089:SF112">
    <property type="entry name" value="LYSOZYME-LIKE PROTEIN-RELATED"/>
    <property type="match status" value="1"/>
</dbReference>
<sequence>MFNKLSLSAKLSIISGIVISICLAIAITWQSMEASEITRRLTLEKAEELGRYHAEQISKRLDKAMKVAEVIGATFKGMKEDGGVDDRRAYDAVLKEILEQNQDLAGAWAGYEPNALDGKDADYKNDSSVLNDPNTGRYATYFYNYGKGVEGWHLTGLADMDTTQDEGYDYYNIPRRENRPTVIDPVFYEDLGDGGVLLPSFAVPINDKSGKVLGVAGVDIMLNDMAAEFAKLTPFETGSVYVISYKGKWAAYPDQSLLGKVISEIEGSRQTFINAIPKLQEGESWTEEDGDFVRVFIPVQVPRTNTPWSVVVNIPKDKIVEDANTLRNEMIVGGVIVVLIILGALVFFSVTLIRRPLEKSIGVINALQNGQYEVEITGQDRGDEVGQVNKALEQFKQNAAKVQQMETERAEAEMRAIEDQKKTRLALADEFQASVGRVVENVSGSSGQMSNSANQMSTIAEQSEGQAVAAAGAAEQASVNVQTVAASTEELSASINEISQQVSKSAGVANNAVEEVGRANGMVESLAGAVDRIDEVVKLINDIADQTNLLALNATIEAARAGEAGKGFAVVANEVKSLATQTGKATQEIGTQISTIQAETRETVDAIRGVGETITSIHAIATTIAAAVEQQEAATREISSSVQQAAAGTNEVSANVNGMKESASQTGQSAQQFSEAANDLNDQAQQLKKEIDNFLARIRAE</sequence>
<dbReference type="PROSITE" id="PS50111">
    <property type="entry name" value="CHEMOTAXIS_TRANSDUC_2"/>
    <property type="match status" value="1"/>
</dbReference>
<dbReference type="Gene3D" id="1.10.287.950">
    <property type="entry name" value="Methyl-accepting chemotaxis protein"/>
    <property type="match status" value="1"/>
</dbReference>
<proteinExistence type="inferred from homology"/>
<dbReference type="Gene3D" id="6.10.340.10">
    <property type="match status" value="1"/>
</dbReference>
<dbReference type="Proteomes" id="UP000256845">
    <property type="component" value="Unassembled WGS sequence"/>
</dbReference>
<name>A0A3D9HHZ4_9PROT</name>
<dbReference type="PROSITE" id="PS50192">
    <property type="entry name" value="T_SNARE"/>
    <property type="match status" value="1"/>
</dbReference>
<evidence type="ECO:0000256" key="1">
    <source>
        <dbReference type="ARBA" id="ARBA00004429"/>
    </source>
</evidence>
<dbReference type="Pfam" id="PF22673">
    <property type="entry name" value="MCP-like_PDC_1"/>
    <property type="match status" value="1"/>
</dbReference>
<evidence type="ECO:0000313" key="12">
    <source>
        <dbReference type="EMBL" id="RED49139.1"/>
    </source>
</evidence>
<dbReference type="RefSeq" id="WP_115937339.1">
    <property type="nucleotide sequence ID" value="NZ_QRDW01000006.1"/>
</dbReference>
<dbReference type="CDD" id="cd12913">
    <property type="entry name" value="PDC1_MCP_like"/>
    <property type="match status" value="1"/>
</dbReference>
<evidence type="ECO:0000256" key="5">
    <source>
        <dbReference type="PROSITE-ProRule" id="PRU00284"/>
    </source>
</evidence>
<keyword evidence="2" id="KW-0997">Cell inner membrane</keyword>
<organism evidence="12 13">
    <name type="scientific">Aestuariispira insulae</name>
    <dbReference type="NCBI Taxonomy" id="1461337"/>
    <lineage>
        <taxon>Bacteria</taxon>
        <taxon>Pseudomonadati</taxon>
        <taxon>Pseudomonadota</taxon>
        <taxon>Alphaproteobacteria</taxon>
        <taxon>Rhodospirillales</taxon>
        <taxon>Kiloniellaceae</taxon>
        <taxon>Aestuariispira</taxon>
    </lineage>
</organism>
<gene>
    <name evidence="12" type="ORF">DFP90_106116</name>
</gene>
<dbReference type="PANTHER" id="PTHR32089">
    <property type="entry name" value="METHYL-ACCEPTING CHEMOTAXIS PROTEIN MCPB"/>
    <property type="match status" value="1"/>
</dbReference>
<feature type="domain" description="T-SNARE coiled-coil homology" evidence="10">
    <location>
        <begin position="597"/>
        <end position="659"/>
    </location>
</feature>
<comment type="caution">
    <text evidence="12">The sequence shown here is derived from an EMBL/GenBank/DDBJ whole genome shotgun (WGS) entry which is preliminary data.</text>
</comment>
<evidence type="ECO:0000256" key="6">
    <source>
        <dbReference type="SAM" id="Coils"/>
    </source>
</evidence>
<evidence type="ECO:0000256" key="7">
    <source>
        <dbReference type="SAM" id="MobiDB-lite"/>
    </source>
</evidence>
<dbReference type="GO" id="GO:0005886">
    <property type="term" value="C:plasma membrane"/>
    <property type="evidence" value="ECO:0007669"/>
    <property type="project" value="UniProtKB-SubCell"/>
</dbReference>
<dbReference type="OrthoDB" id="9814362at2"/>
<keyword evidence="8" id="KW-0812">Transmembrane</keyword>
<keyword evidence="8" id="KW-1133">Transmembrane helix</keyword>
<evidence type="ECO:0000256" key="4">
    <source>
        <dbReference type="ARBA" id="ARBA00029447"/>
    </source>
</evidence>
<keyword evidence="3 5" id="KW-0807">Transducer</keyword>
<evidence type="ECO:0000256" key="3">
    <source>
        <dbReference type="ARBA" id="ARBA00023224"/>
    </source>
</evidence>
<keyword evidence="13" id="KW-1185">Reference proteome</keyword>
<dbReference type="InterPro" id="IPR003660">
    <property type="entry name" value="HAMP_dom"/>
</dbReference>
<feature type="domain" description="Methyl-accepting transducer" evidence="9">
    <location>
        <begin position="445"/>
        <end position="681"/>
    </location>
</feature>
<dbReference type="SMART" id="SM00283">
    <property type="entry name" value="MA"/>
    <property type="match status" value="1"/>
</dbReference>
<evidence type="ECO:0000259" key="9">
    <source>
        <dbReference type="PROSITE" id="PS50111"/>
    </source>
</evidence>
<dbReference type="CDD" id="cd12912">
    <property type="entry name" value="PDC2_MCP_like"/>
    <property type="match status" value="1"/>
</dbReference>
<evidence type="ECO:0000313" key="13">
    <source>
        <dbReference type="Proteomes" id="UP000256845"/>
    </source>
</evidence>
<evidence type="ECO:0000259" key="10">
    <source>
        <dbReference type="PROSITE" id="PS50192"/>
    </source>
</evidence>
<feature type="transmembrane region" description="Helical" evidence="8">
    <location>
        <begin position="12"/>
        <end position="32"/>
    </location>
</feature>
<dbReference type="AlphaFoldDB" id="A0A3D9HHZ4"/>
<dbReference type="GO" id="GO:0007165">
    <property type="term" value="P:signal transduction"/>
    <property type="evidence" value="ECO:0007669"/>
    <property type="project" value="UniProtKB-KW"/>
</dbReference>
<dbReference type="EMBL" id="QRDW01000006">
    <property type="protein sequence ID" value="RED49139.1"/>
    <property type="molecule type" value="Genomic_DNA"/>
</dbReference>
<comment type="similarity">
    <text evidence="4">Belongs to the methyl-accepting chemotaxis (MCP) protein family.</text>
</comment>